<organism evidence="2 3">
    <name type="scientific">Hamadaea flava</name>
    <dbReference type="NCBI Taxonomy" id="1742688"/>
    <lineage>
        <taxon>Bacteria</taxon>
        <taxon>Bacillati</taxon>
        <taxon>Actinomycetota</taxon>
        <taxon>Actinomycetes</taxon>
        <taxon>Micromonosporales</taxon>
        <taxon>Micromonosporaceae</taxon>
        <taxon>Hamadaea</taxon>
    </lineage>
</organism>
<evidence type="ECO:0000259" key="1">
    <source>
        <dbReference type="Pfam" id="PF14024"/>
    </source>
</evidence>
<protein>
    <submittedName>
        <fullName evidence="2">DUF4240 domain-containing protein</fullName>
    </submittedName>
</protein>
<name>A0ABV8LYU5_9ACTN</name>
<gene>
    <name evidence="2" type="ORF">ACFOZ4_30610</name>
</gene>
<evidence type="ECO:0000313" key="2">
    <source>
        <dbReference type="EMBL" id="MFC4134984.1"/>
    </source>
</evidence>
<dbReference type="Pfam" id="PF14024">
    <property type="entry name" value="DUF4240"/>
    <property type="match status" value="1"/>
</dbReference>
<comment type="caution">
    <text evidence="2">The sequence shown here is derived from an EMBL/GenBank/DDBJ whole genome shotgun (WGS) entry which is preliminary data.</text>
</comment>
<dbReference type="Proteomes" id="UP001595816">
    <property type="component" value="Unassembled WGS sequence"/>
</dbReference>
<dbReference type="EMBL" id="JBHSAY010000019">
    <property type="protein sequence ID" value="MFC4134984.1"/>
    <property type="molecule type" value="Genomic_DNA"/>
</dbReference>
<feature type="domain" description="DUF4240" evidence="1">
    <location>
        <begin position="1"/>
        <end position="135"/>
    </location>
</feature>
<keyword evidence="3" id="KW-1185">Reference proteome</keyword>
<proteinExistence type="predicted"/>
<evidence type="ECO:0000313" key="3">
    <source>
        <dbReference type="Proteomes" id="UP001595816"/>
    </source>
</evidence>
<dbReference type="InterPro" id="IPR025334">
    <property type="entry name" value="DUF4240"/>
</dbReference>
<reference evidence="3" key="1">
    <citation type="journal article" date="2019" name="Int. J. Syst. Evol. Microbiol.">
        <title>The Global Catalogue of Microorganisms (GCM) 10K type strain sequencing project: providing services to taxonomists for standard genome sequencing and annotation.</title>
        <authorList>
            <consortium name="The Broad Institute Genomics Platform"/>
            <consortium name="The Broad Institute Genome Sequencing Center for Infectious Disease"/>
            <person name="Wu L."/>
            <person name="Ma J."/>
        </authorList>
    </citation>
    <scope>NUCLEOTIDE SEQUENCE [LARGE SCALE GENOMIC DNA]</scope>
    <source>
        <strain evidence="3">CGMCC 4.7289</strain>
    </source>
</reference>
<sequence length="227" mass="25333">MDIEAFWDLVEAAKKSGPDRTQHLTDALAERPVAELIAFDLHLERQKQRADTWLLWGAAYAICDSHCSDDGFWYFQSWLVGLGRESFERVVADPDALADVDEVRALAGRPSHEWAEQEWPDWELLDYVAAEAYERITGGDGDDFEDLLTAAGGSGQASPEPAGDSWDFEDAAENARRLPRVSAMFPLSPIEERDARTEAVFADFLAQSGQSEEEFFTALETRVQGGK</sequence>
<dbReference type="RefSeq" id="WP_253762472.1">
    <property type="nucleotide sequence ID" value="NZ_JAMZDZ010000001.1"/>
</dbReference>
<accession>A0ABV8LYU5</accession>